<keyword evidence="2" id="KW-1185">Reference proteome</keyword>
<accession>A0A1R0KSB5</accession>
<comment type="caution">
    <text evidence="1">The sequence shown here is derived from an EMBL/GenBank/DDBJ whole genome shotgun (WGS) entry which is preliminary data.</text>
</comment>
<dbReference type="Proteomes" id="UP000187486">
    <property type="component" value="Unassembled WGS sequence"/>
</dbReference>
<sequence>MSYPEVDLNLMAGQKHVTFMNDTVTQIQDGQQHLNGTTSAMIAQNSGRMNIAANDAYGLLGEKVTKVGVNYGETADGIHYGLQVHASSDAEAAGGFDYGR</sequence>
<dbReference type="EMBL" id="MQUQ01000010">
    <property type="protein sequence ID" value="OLZ50722.1"/>
    <property type="molecule type" value="Genomic_DNA"/>
</dbReference>
<dbReference type="STRING" id="76021.BS329_20195"/>
<dbReference type="RefSeq" id="WP_076162765.1">
    <property type="nucleotide sequence ID" value="NZ_JBEZVB010000061.1"/>
</dbReference>
<protein>
    <submittedName>
        <fullName evidence="1">Uncharacterized protein</fullName>
    </submittedName>
</protein>
<evidence type="ECO:0000313" key="1">
    <source>
        <dbReference type="EMBL" id="OLZ50722.1"/>
    </source>
</evidence>
<reference evidence="1 2" key="1">
    <citation type="submission" date="2016-01" db="EMBL/GenBank/DDBJ databases">
        <title>Amycolatopsis coloradensis genome sequencing and assembly.</title>
        <authorList>
            <person name="Mayilraj S."/>
        </authorList>
    </citation>
    <scope>NUCLEOTIDE SEQUENCE [LARGE SCALE GENOMIC DNA]</scope>
    <source>
        <strain evidence="1 2">DSM 44225</strain>
    </source>
</reference>
<name>A0A1R0KSB5_9PSEU</name>
<evidence type="ECO:0000313" key="2">
    <source>
        <dbReference type="Proteomes" id="UP000187486"/>
    </source>
</evidence>
<dbReference type="OrthoDB" id="3637037at2"/>
<proteinExistence type="predicted"/>
<gene>
    <name evidence="1" type="ORF">BS329_20195</name>
</gene>
<organism evidence="1 2">
    <name type="scientific">Amycolatopsis coloradensis</name>
    <dbReference type="NCBI Taxonomy" id="76021"/>
    <lineage>
        <taxon>Bacteria</taxon>
        <taxon>Bacillati</taxon>
        <taxon>Actinomycetota</taxon>
        <taxon>Actinomycetes</taxon>
        <taxon>Pseudonocardiales</taxon>
        <taxon>Pseudonocardiaceae</taxon>
        <taxon>Amycolatopsis</taxon>
    </lineage>
</organism>
<dbReference type="AlphaFoldDB" id="A0A1R0KSB5"/>